<dbReference type="InterPro" id="IPR002925">
    <property type="entry name" value="Dienelactn_hydro"/>
</dbReference>
<feature type="domain" description="Dienelactone hydrolase" evidence="3">
    <location>
        <begin position="120"/>
        <end position="227"/>
    </location>
</feature>
<name>A0A239MM49_9ACTN</name>
<feature type="compositionally biased region" description="Low complexity" evidence="1">
    <location>
        <begin position="27"/>
        <end position="42"/>
    </location>
</feature>
<dbReference type="InterPro" id="IPR029058">
    <property type="entry name" value="AB_hydrolase_fold"/>
</dbReference>
<proteinExistence type="predicted"/>
<feature type="chain" id="PRO_5038967741" evidence="2">
    <location>
        <begin position="23"/>
        <end position="252"/>
    </location>
</feature>
<evidence type="ECO:0000313" key="5">
    <source>
        <dbReference type="Proteomes" id="UP000198282"/>
    </source>
</evidence>
<keyword evidence="5" id="KW-1185">Reference proteome</keyword>
<feature type="signal peptide" evidence="2">
    <location>
        <begin position="1"/>
        <end position="22"/>
    </location>
</feature>
<reference evidence="4 5" key="1">
    <citation type="submission" date="2017-06" db="EMBL/GenBank/DDBJ databases">
        <authorList>
            <person name="Kim H.J."/>
            <person name="Triplett B.A."/>
        </authorList>
    </citation>
    <scope>NUCLEOTIDE SEQUENCE [LARGE SCALE GENOMIC DNA]</scope>
    <source>
        <strain evidence="4 5">CGMCC 4.2132</strain>
    </source>
</reference>
<sequence>MRRQAVGLMGLLLLLAACGGTAGSQGAGPASPSASGSTRGPTAVPSPTGVNIDGCVTEETGKVFEYTRDGNTTLGVIMGKGSAGVVVSYERRGKVCDWLPLADRLVDAGHRVLLFKRNNMVEPEEDTVAMAERLRKEGVTKVFLVGGSMGGRLSALAAGALTFPVAGVVSVSGVVQPEDVAGLKAPFLQVGGDQDGLAPLDMVQAAHDAAVKSADRRLVTLPSRDHASQLFTGDQGSKVLDTVMAFIKKYRD</sequence>
<feature type="region of interest" description="Disordered" evidence="1">
    <location>
        <begin position="25"/>
        <end position="52"/>
    </location>
</feature>
<dbReference type="Gene3D" id="3.40.50.1820">
    <property type="entry name" value="alpha/beta hydrolase"/>
    <property type="match status" value="1"/>
</dbReference>
<dbReference type="SUPFAM" id="SSF53474">
    <property type="entry name" value="alpha/beta-Hydrolases"/>
    <property type="match status" value="1"/>
</dbReference>
<evidence type="ECO:0000256" key="1">
    <source>
        <dbReference type="SAM" id="MobiDB-lite"/>
    </source>
</evidence>
<dbReference type="OrthoDB" id="3531232at2"/>
<dbReference type="RefSeq" id="WP_143653414.1">
    <property type="nucleotide sequence ID" value="NZ_FZOD01000043.1"/>
</dbReference>
<dbReference type="Proteomes" id="UP000198282">
    <property type="component" value="Unassembled WGS sequence"/>
</dbReference>
<protein>
    <submittedName>
        <fullName evidence="4">Dienelactone hydrolase</fullName>
    </submittedName>
</protein>
<organism evidence="4 5">
    <name type="scientific">Streptosporangium subroseum</name>
    <dbReference type="NCBI Taxonomy" id="106412"/>
    <lineage>
        <taxon>Bacteria</taxon>
        <taxon>Bacillati</taxon>
        <taxon>Actinomycetota</taxon>
        <taxon>Actinomycetes</taxon>
        <taxon>Streptosporangiales</taxon>
        <taxon>Streptosporangiaceae</taxon>
        <taxon>Streptosporangium</taxon>
    </lineage>
</organism>
<accession>A0A239MM49</accession>
<dbReference type="AlphaFoldDB" id="A0A239MM49"/>
<keyword evidence="2" id="KW-0732">Signal</keyword>
<evidence type="ECO:0000313" key="4">
    <source>
        <dbReference type="EMBL" id="SNT43806.1"/>
    </source>
</evidence>
<evidence type="ECO:0000256" key="2">
    <source>
        <dbReference type="SAM" id="SignalP"/>
    </source>
</evidence>
<gene>
    <name evidence="4" type="ORF">SAMN05216276_10438</name>
</gene>
<keyword evidence="4" id="KW-0378">Hydrolase</keyword>
<evidence type="ECO:0000259" key="3">
    <source>
        <dbReference type="Pfam" id="PF01738"/>
    </source>
</evidence>
<dbReference type="GO" id="GO:0016787">
    <property type="term" value="F:hydrolase activity"/>
    <property type="evidence" value="ECO:0007669"/>
    <property type="project" value="UniProtKB-KW"/>
</dbReference>
<dbReference type="PROSITE" id="PS51257">
    <property type="entry name" value="PROKAR_LIPOPROTEIN"/>
    <property type="match status" value="1"/>
</dbReference>
<dbReference type="EMBL" id="FZOD01000043">
    <property type="protein sequence ID" value="SNT43806.1"/>
    <property type="molecule type" value="Genomic_DNA"/>
</dbReference>
<dbReference type="Pfam" id="PF01738">
    <property type="entry name" value="DLH"/>
    <property type="match status" value="1"/>
</dbReference>